<dbReference type="EMBL" id="JASNWA010000010">
    <property type="protein sequence ID" value="KAK3168407.1"/>
    <property type="molecule type" value="Genomic_DNA"/>
</dbReference>
<dbReference type="PANTHER" id="PTHR13252">
    <property type="entry name" value="F-BOX ONLY PROTEIN 28"/>
    <property type="match status" value="1"/>
</dbReference>
<dbReference type="Pfam" id="PF12937">
    <property type="entry name" value="F-box-like"/>
    <property type="match status" value="1"/>
</dbReference>
<keyword evidence="4" id="KW-1185">Reference proteome</keyword>
<dbReference type="GO" id="GO:0000209">
    <property type="term" value="P:protein polyubiquitination"/>
    <property type="evidence" value="ECO:0007669"/>
    <property type="project" value="TreeGrafter"/>
</dbReference>
<dbReference type="SMART" id="SM00256">
    <property type="entry name" value="FBOX"/>
    <property type="match status" value="1"/>
</dbReference>
<organism evidence="3 4">
    <name type="scientific">Lepraria neglecta</name>
    <dbReference type="NCBI Taxonomy" id="209136"/>
    <lineage>
        <taxon>Eukaryota</taxon>
        <taxon>Fungi</taxon>
        <taxon>Dikarya</taxon>
        <taxon>Ascomycota</taxon>
        <taxon>Pezizomycotina</taxon>
        <taxon>Lecanoromycetes</taxon>
        <taxon>OSLEUM clade</taxon>
        <taxon>Lecanoromycetidae</taxon>
        <taxon>Lecanorales</taxon>
        <taxon>Lecanorineae</taxon>
        <taxon>Stereocaulaceae</taxon>
        <taxon>Lepraria</taxon>
    </lineage>
</organism>
<dbReference type="AlphaFoldDB" id="A0AAD9Z130"/>
<protein>
    <recommendedName>
        <fullName evidence="2">F-box domain-containing protein</fullName>
    </recommendedName>
</protein>
<dbReference type="InterPro" id="IPR036047">
    <property type="entry name" value="F-box-like_dom_sf"/>
</dbReference>
<dbReference type="InterPro" id="IPR036322">
    <property type="entry name" value="WD40_repeat_dom_sf"/>
</dbReference>
<dbReference type="PANTHER" id="PTHR13252:SF9">
    <property type="entry name" value="F-BOX ONLY PROTEIN 28"/>
    <property type="match status" value="1"/>
</dbReference>
<sequence length="596" mass="66051">MDKLPAELILHIALFLDAQDVVLLRLISKYFLKITRDNGLWKELCLNDSHFEAARRRREFIAASPTPVQEPRALELQPGIARAAGCSADVETTIRNALPKKPRATVRAMANWDPAYLGKKVDWYNEYIARHAPLSVSWLQQPFNDSNGAREKLESRGLGLFEDGREHMVVAPLEDGSVCLWNVGADDKAPDDRDGRIMTRSRPGLLSVNGPGGSTWQSLTKSRAKMTSTGVVECVSIDKIRNKAYFAVQSGLNEVDLSTLQISAYDRYPSSISALSEATHPIPLTVGTTLSLHIHDPRLGNNGRASSYTYFSERVDFKGNIASNPSLQNDFHRINSGDNSQIDYTTLFAPAPLSILHLNPSSTIYVAGRFPSILTYDRRFFPKLISTIHSGARLCSITSLPTPNHQTLAAAGEYNGKGSLELYPIAPTSISDSSPNNSTNTQLTRNRTSASSSKLLSLAPHGTRLVFSDGDGQLKWVERDGSTLVRRWNINTYSTSPDDPITTGGMFNNDLNEGDVVRKLLPVSFKERSEVLLWTGEKIGVLGFRKDPRFSFGKNVEEEMGSMDGVDERDYGRMMRTALERQADEVRFVRGLGLRD</sequence>
<dbReference type="Gene3D" id="1.20.1280.50">
    <property type="match status" value="1"/>
</dbReference>
<dbReference type="InterPro" id="IPR001810">
    <property type="entry name" value="F-box_dom"/>
</dbReference>
<evidence type="ECO:0000313" key="4">
    <source>
        <dbReference type="Proteomes" id="UP001276659"/>
    </source>
</evidence>
<dbReference type="SUPFAM" id="SSF50978">
    <property type="entry name" value="WD40 repeat-like"/>
    <property type="match status" value="1"/>
</dbReference>
<feature type="region of interest" description="Disordered" evidence="1">
    <location>
        <begin position="426"/>
        <end position="452"/>
    </location>
</feature>
<dbReference type="SUPFAM" id="SSF81383">
    <property type="entry name" value="F-box domain"/>
    <property type="match status" value="1"/>
</dbReference>
<comment type="caution">
    <text evidence="3">The sequence shown here is derived from an EMBL/GenBank/DDBJ whole genome shotgun (WGS) entry which is preliminary data.</text>
</comment>
<dbReference type="PROSITE" id="PS50181">
    <property type="entry name" value="FBOX"/>
    <property type="match status" value="1"/>
</dbReference>
<evidence type="ECO:0000259" key="2">
    <source>
        <dbReference type="PROSITE" id="PS50181"/>
    </source>
</evidence>
<feature type="compositionally biased region" description="Polar residues" evidence="1">
    <location>
        <begin position="428"/>
        <end position="448"/>
    </location>
</feature>
<name>A0AAD9Z130_9LECA</name>
<dbReference type="InterPro" id="IPR039719">
    <property type="entry name" value="FBXO28"/>
</dbReference>
<proteinExistence type="predicted"/>
<gene>
    <name evidence="3" type="ORF">OEA41_004854</name>
</gene>
<evidence type="ECO:0000313" key="3">
    <source>
        <dbReference type="EMBL" id="KAK3168407.1"/>
    </source>
</evidence>
<evidence type="ECO:0000256" key="1">
    <source>
        <dbReference type="SAM" id="MobiDB-lite"/>
    </source>
</evidence>
<accession>A0AAD9Z130</accession>
<dbReference type="Proteomes" id="UP001276659">
    <property type="component" value="Unassembled WGS sequence"/>
</dbReference>
<reference evidence="3" key="1">
    <citation type="submission" date="2022-11" db="EMBL/GenBank/DDBJ databases">
        <title>Chromosomal genome sequence assembly and mating type (MAT) locus characterization of the leprose asexual lichenized fungus Lepraria neglecta (Nyl.) Erichsen.</title>
        <authorList>
            <person name="Allen J.L."/>
            <person name="Pfeffer B."/>
        </authorList>
    </citation>
    <scope>NUCLEOTIDE SEQUENCE</scope>
    <source>
        <strain evidence="3">Allen 5258</strain>
    </source>
</reference>
<feature type="domain" description="F-box" evidence="2">
    <location>
        <begin position="1"/>
        <end position="44"/>
    </location>
</feature>